<dbReference type="Proteomes" id="UP000759529">
    <property type="component" value="Unassembled WGS sequence"/>
</dbReference>
<accession>A0ABS2CUF4</accession>
<gene>
    <name evidence="2" type="ORF">H9X54_004400</name>
</gene>
<feature type="chain" id="PRO_5046542988" description="MORN repeat variant" evidence="1">
    <location>
        <begin position="21"/>
        <end position="149"/>
    </location>
</feature>
<keyword evidence="3" id="KW-1185">Reference proteome</keyword>
<keyword evidence="1" id="KW-0732">Signal</keyword>
<evidence type="ECO:0000313" key="3">
    <source>
        <dbReference type="Proteomes" id="UP000759529"/>
    </source>
</evidence>
<proteinExistence type="predicted"/>
<name>A0ABS2CUF4_9FLAO</name>
<protein>
    <recommendedName>
        <fullName evidence="4">MORN repeat variant</fullName>
    </recommendedName>
</protein>
<reference evidence="2 3" key="1">
    <citation type="submission" date="2021-02" db="EMBL/GenBank/DDBJ databases">
        <authorList>
            <person name="Jung H.S."/>
            <person name="Chun B.H."/>
            <person name="Jeon C.O."/>
        </authorList>
    </citation>
    <scope>NUCLEOTIDE SEQUENCE [LARGE SCALE GENOMIC DNA]</scope>
    <source>
        <strain evidence="2 3">LMG 25203</strain>
    </source>
</reference>
<organism evidence="2 3">
    <name type="scientific">Flavobacterium macrobrachii</name>
    <dbReference type="NCBI Taxonomy" id="591204"/>
    <lineage>
        <taxon>Bacteria</taxon>
        <taxon>Pseudomonadati</taxon>
        <taxon>Bacteroidota</taxon>
        <taxon>Flavobacteriia</taxon>
        <taxon>Flavobacteriales</taxon>
        <taxon>Flavobacteriaceae</taxon>
        <taxon>Flavobacterium</taxon>
    </lineage>
</organism>
<dbReference type="RefSeq" id="WP_187658375.1">
    <property type="nucleotide sequence ID" value="NZ_JACSOD020000439.1"/>
</dbReference>
<comment type="caution">
    <text evidence="2">The sequence shown here is derived from an EMBL/GenBank/DDBJ whole genome shotgun (WGS) entry which is preliminary data.</text>
</comment>
<evidence type="ECO:0000256" key="1">
    <source>
        <dbReference type="SAM" id="SignalP"/>
    </source>
</evidence>
<evidence type="ECO:0008006" key="4">
    <source>
        <dbReference type="Google" id="ProtNLM"/>
    </source>
</evidence>
<sequence length="149" mass="17337">MKKTLFIVALSLVEMSTAWSSNVETNVLKNDTEPVSKKETKLNVSKSTGCKIRYHYFPNMQAYYDLKEKVYYFQENGQWYTSDILPTNYGGYSIFKNEKVQITDYDGDNPETMIKIHSKKFPYNSKGRIKRPAENMIGNDFETEQIAIN</sequence>
<evidence type="ECO:0000313" key="2">
    <source>
        <dbReference type="EMBL" id="MBM6498541.1"/>
    </source>
</evidence>
<dbReference type="EMBL" id="JACSOD020000439">
    <property type="protein sequence ID" value="MBM6498541.1"/>
    <property type="molecule type" value="Genomic_DNA"/>
</dbReference>
<feature type="signal peptide" evidence="1">
    <location>
        <begin position="1"/>
        <end position="20"/>
    </location>
</feature>